<name>A0A423SJU9_PENVA</name>
<evidence type="ECO:0000259" key="1">
    <source>
        <dbReference type="PROSITE" id="PS50878"/>
    </source>
</evidence>
<dbReference type="AlphaFoldDB" id="A0A423SJU9"/>
<evidence type="ECO:0000313" key="2">
    <source>
        <dbReference type="EMBL" id="ROT64515.1"/>
    </source>
</evidence>
<dbReference type="PANTHER" id="PTHR24559:SF444">
    <property type="entry name" value="REVERSE TRANSCRIPTASE DOMAIN-CONTAINING PROTEIN"/>
    <property type="match status" value="1"/>
</dbReference>
<dbReference type="PANTHER" id="PTHR24559">
    <property type="entry name" value="TRANSPOSON TY3-I GAG-POL POLYPROTEIN"/>
    <property type="match status" value="1"/>
</dbReference>
<gene>
    <name evidence="2" type="ORF">C7M84_017543</name>
</gene>
<feature type="domain" description="Reverse transcriptase" evidence="1">
    <location>
        <begin position="70"/>
        <end position="181"/>
    </location>
</feature>
<dbReference type="Gene3D" id="3.30.70.270">
    <property type="match status" value="1"/>
</dbReference>
<dbReference type="EMBL" id="QCYY01003242">
    <property type="protein sequence ID" value="ROT64515.1"/>
    <property type="molecule type" value="Genomic_DNA"/>
</dbReference>
<dbReference type="InterPro" id="IPR043128">
    <property type="entry name" value="Rev_trsase/Diguanyl_cyclase"/>
</dbReference>
<dbReference type="CDD" id="cd01647">
    <property type="entry name" value="RT_LTR"/>
    <property type="match status" value="1"/>
</dbReference>
<comment type="caution">
    <text evidence="2">The sequence shown here is derived from an EMBL/GenBank/DDBJ whole genome shotgun (WGS) entry which is preliminary data.</text>
</comment>
<dbReference type="InterPro" id="IPR053134">
    <property type="entry name" value="RNA-dir_DNA_polymerase"/>
</dbReference>
<dbReference type="PROSITE" id="PS50878">
    <property type="entry name" value="RT_POL"/>
    <property type="match status" value="1"/>
</dbReference>
<dbReference type="InterPro" id="IPR000477">
    <property type="entry name" value="RT_dom"/>
</dbReference>
<proteinExistence type="predicted"/>
<sequence length="181" mass="20513">MHCESRYPLRQPLQRVPRRFSTRTPSAAWTASQTWNIPLHQNDRPSGTLKIQALSPEKLQAAKQAYSEMERMGICQKASSPWASPLHLVRKPEGTWRPCGDYRRLNLITEPDHYPLPNMADLTSNLHGAKVFSKLDLLKGYFQVPVYPEDIPKTAVITPFGTYTFNFSTFGLRNSGLPSNA</sequence>
<dbReference type="GO" id="GO:0071897">
    <property type="term" value="P:DNA biosynthetic process"/>
    <property type="evidence" value="ECO:0007669"/>
    <property type="project" value="UniProtKB-ARBA"/>
</dbReference>
<dbReference type="InterPro" id="IPR043502">
    <property type="entry name" value="DNA/RNA_pol_sf"/>
</dbReference>
<reference evidence="2 3" key="2">
    <citation type="submission" date="2019-01" db="EMBL/GenBank/DDBJ databases">
        <title>The decoding of complex shrimp genome reveals the adaptation for benthos swimmer, frequently molting mechanism and breeding impact on genome.</title>
        <authorList>
            <person name="Sun Y."/>
            <person name="Gao Y."/>
            <person name="Yu Y."/>
        </authorList>
    </citation>
    <scope>NUCLEOTIDE SEQUENCE [LARGE SCALE GENOMIC DNA]</scope>
    <source>
        <tissue evidence="2">Muscle</tissue>
    </source>
</reference>
<dbReference type="Gene3D" id="3.10.10.10">
    <property type="entry name" value="HIV Type 1 Reverse Transcriptase, subunit A, domain 1"/>
    <property type="match status" value="1"/>
</dbReference>
<evidence type="ECO:0000313" key="3">
    <source>
        <dbReference type="Proteomes" id="UP000283509"/>
    </source>
</evidence>
<organism evidence="2 3">
    <name type="scientific">Penaeus vannamei</name>
    <name type="common">Whiteleg shrimp</name>
    <name type="synonym">Litopenaeus vannamei</name>
    <dbReference type="NCBI Taxonomy" id="6689"/>
    <lineage>
        <taxon>Eukaryota</taxon>
        <taxon>Metazoa</taxon>
        <taxon>Ecdysozoa</taxon>
        <taxon>Arthropoda</taxon>
        <taxon>Crustacea</taxon>
        <taxon>Multicrustacea</taxon>
        <taxon>Malacostraca</taxon>
        <taxon>Eumalacostraca</taxon>
        <taxon>Eucarida</taxon>
        <taxon>Decapoda</taxon>
        <taxon>Dendrobranchiata</taxon>
        <taxon>Penaeoidea</taxon>
        <taxon>Penaeidae</taxon>
        <taxon>Penaeus</taxon>
    </lineage>
</organism>
<dbReference type="Pfam" id="PF00078">
    <property type="entry name" value="RVT_1"/>
    <property type="match status" value="1"/>
</dbReference>
<dbReference type="OrthoDB" id="6379141at2759"/>
<protein>
    <recommendedName>
        <fullName evidence="1">Reverse transcriptase domain-containing protein</fullName>
    </recommendedName>
</protein>
<reference evidence="2 3" key="1">
    <citation type="submission" date="2018-04" db="EMBL/GenBank/DDBJ databases">
        <authorList>
            <person name="Zhang X."/>
            <person name="Yuan J."/>
            <person name="Li F."/>
            <person name="Xiang J."/>
        </authorList>
    </citation>
    <scope>NUCLEOTIDE SEQUENCE [LARGE SCALE GENOMIC DNA]</scope>
    <source>
        <tissue evidence="2">Muscle</tissue>
    </source>
</reference>
<keyword evidence="3" id="KW-1185">Reference proteome</keyword>
<dbReference type="SUPFAM" id="SSF56672">
    <property type="entry name" value="DNA/RNA polymerases"/>
    <property type="match status" value="1"/>
</dbReference>
<accession>A0A423SJU9</accession>
<dbReference type="Proteomes" id="UP000283509">
    <property type="component" value="Unassembled WGS sequence"/>
</dbReference>